<gene>
    <name evidence="2" type="ORF">DCAR_019903</name>
    <name evidence="3" type="ORF">DCAR_0626593</name>
</gene>
<dbReference type="Pfam" id="PF02681">
    <property type="entry name" value="DUF212"/>
    <property type="match status" value="1"/>
</dbReference>
<proteinExistence type="predicted"/>
<dbReference type="EMBL" id="CP093348">
    <property type="protein sequence ID" value="WOH07164.1"/>
    <property type="molecule type" value="Genomic_DNA"/>
</dbReference>
<keyword evidence="4" id="KW-1185">Reference proteome</keyword>
<name>A0A161ZX17_DAUCS</name>
<dbReference type="Proteomes" id="UP000077755">
    <property type="component" value="Chromosome 6"/>
</dbReference>
<evidence type="ECO:0000313" key="2">
    <source>
        <dbReference type="EMBL" id="KZM92732.1"/>
    </source>
</evidence>
<dbReference type="InterPro" id="IPR003832">
    <property type="entry name" value="DUF212"/>
</dbReference>
<dbReference type="EMBL" id="LNRQ01000006">
    <property type="protein sequence ID" value="KZM92732.1"/>
    <property type="molecule type" value="Genomic_DNA"/>
</dbReference>
<dbReference type="STRING" id="79200.A0A161ZX17"/>
<evidence type="ECO:0000256" key="1">
    <source>
        <dbReference type="SAM" id="MobiDB-lite"/>
    </source>
</evidence>
<accession>A0A161ZX17</accession>
<dbReference type="Gramene" id="KZM92732">
    <property type="protein sequence ID" value="KZM92732"/>
    <property type="gene ID" value="DCAR_019903"/>
</dbReference>
<reference evidence="3" key="2">
    <citation type="submission" date="2022-03" db="EMBL/GenBank/DDBJ databases">
        <title>Draft title - Genomic analysis of global carrot germplasm unveils the trajectory of domestication and the origin of high carotenoid orange carrot.</title>
        <authorList>
            <person name="Iorizzo M."/>
            <person name="Ellison S."/>
            <person name="Senalik D."/>
            <person name="Macko-Podgorni A."/>
            <person name="Grzebelus D."/>
            <person name="Bostan H."/>
            <person name="Rolling W."/>
            <person name="Curaba J."/>
            <person name="Simon P."/>
        </authorList>
    </citation>
    <scope>NUCLEOTIDE SEQUENCE</scope>
    <source>
        <tissue evidence="3">Leaf</tissue>
    </source>
</reference>
<dbReference type="PANTHER" id="PTHR31446:SF2">
    <property type="entry name" value="ACID PHOSPHATASE_VANADIUM-DEPENDENT HALOPEROXIDASE-RELATED PROTEIN"/>
    <property type="match status" value="1"/>
</dbReference>
<feature type="region of interest" description="Disordered" evidence="1">
    <location>
        <begin position="164"/>
        <end position="211"/>
    </location>
</feature>
<organism evidence="2">
    <name type="scientific">Daucus carota subsp. sativus</name>
    <name type="common">Carrot</name>
    <dbReference type="NCBI Taxonomy" id="79200"/>
    <lineage>
        <taxon>Eukaryota</taxon>
        <taxon>Viridiplantae</taxon>
        <taxon>Streptophyta</taxon>
        <taxon>Embryophyta</taxon>
        <taxon>Tracheophyta</taxon>
        <taxon>Spermatophyta</taxon>
        <taxon>Magnoliopsida</taxon>
        <taxon>eudicotyledons</taxon>
        <taxon>Gunneridae</taxon>
        <taxon>Pentapetalae</taxon>
        <taxon>asterids</taxon>
        <taxon>campanulids</taxon>
        <taxon>Apiales</taxon>
        <taxon>Apiaceae</taxon>
        <taxon>Apioideae</taxon>
        <taxon>Scandiceae</taxon>
        <taxon>Daucinae</taxon>
        <taxon>Daucus</taxon>
        <taxon>Daucus sect. Daucus</taxon>
    </lineage>
</organism>
<evidence type="ECO:0000313" key="3">
    <source>
        <dbReference type="EMBL" id="WOH07164.1"/>
    </source>
</evidence>
<dbReference type="OMA" id="RREVGTH"/>
<reference evidence="2" key="1">
    <citation type="journal article" date="2016" name="Nat. Genet.">
        <title>A high-quality carrot genome assembly provides new insights into carotenoid accumulation and asterid genome evolution.</title>
        <authorList>
            <person name="Iorizzo M."/>
            <person name="Ellison S."/>
            <person name="Senalik D."/>
            <person name="Zeng P."/>
            <person name="Satapoomin P."/>
            <person name="Huang J."/>
            <person name="Bowman M."/>
            <person name="Iovene M."/>
            <person name="Sanseverino W."/>
            <person name="Cavagnaro P."/>
            <person name="Yildiz M."/>
            <person name="Macko-Podgorni A."/>
            <person name="Moranska E."/>
            <person name="Grzebelus E."/>
            <person name="Grzebelus D."/>
            <person name="Ashrafi H."/>
            <person name="Zheng Z."/>
            <person name="Cheng S."/>
            <person name="Spooner D."/>
            <person name="Van Deynze A."/>
            <person name="Simon P."/>
        </authorList>
    </citation>
    <scope>NUCLEOTIDE SEQUENCE [LARGE SCALE GENOMIC DNA]</scope>
    <source>
        <tissue evidence="2">Leaf</tissue>
    </source>
</reference>
<dbReference type="PANTHER" id="PTHR31446">
    <property type="entry name" value="ACID PHOSPHATASE/VANADIUM-DEPENDENT HALOPEROXIDASE-RELATED PROTEIN"/>
    <property type="match status" value="1"/>
</dbReference>
<protein>
    <submittedName>
        <fullName evidence="2">Uncharacterized protein</fullName>
    </submittedName>
</protein>
<dbReference type="AlphaFoldDB" id="A0A161ZX17"/>
<evidence type="ECO:0000313" key="4">
    <source>
        <dbReference type="Proteomes" id="UP000077755"/>
    </source>
</evidence>
<sequence>MLLHQSLTSPGSPTFPRFSRRRNSLISRRKIRKPLKSSSSLYPCVCLHINTEKVAEIAQNKVLVGAFVSAVIGQVSKPFTSVLLYGNKFEFDFSWITRSGGFPSAHSSAVVATATSLGLERGFSDSIFGLAVVYAGIVMYDAQGVRREVGNQAKVINNILSKAQGNPCPSNDAHNSTETSSSSSRLERPDSLYLQEPSSKKPLNSTSLLNRIDDRTDQTMSTIVEVKEGSGDFVYGRAPLKESVGHTEIEVLAGAILGFLVSLIIHTT</sequence>
<feature type="compositionally biased region" description="Polar residues" evidence="1">
    <location>
        <begin position="164"/>
        <end position="174"/>
    </location>
</feature>